<dbReference type="InterPro" id="IPR025470">
    <property type="entry name" value="DUF4321"/>
</dbReference>
<dbReference type="AlphaFoldDB" id="F2JQE3"/>
<name>F2JQE3_CELLD</name>
<evidence type="ECO:0000313" key="2">
    <source>
        <dbReference type="EMBL" id="ADZ83805.1"/>
    </source>
</evidence>
<accession>F2JQE3</accession>
<dbReference type="Proteomes" id="UP000008467">
    <property type="component" value="Chromosome"/>
</dbReference>
<evidence type="ECO:0000313" key="3">
    <source>
        <dbReference type="Proteomes" id="UP000008467"/>
    </source>
</evidence>
<evidence type="ECO:0008006" key="4">
    <source>
        <dbReference type="Google" id="ProtNLM"/>
    </source>
</evidence>
<reference evidence="2 3" key="1">
    <citation type="journal article" date="2011" name="J. Bacteriol.">
        <title>Complete genome sequence of the cellulose-degrading bacterium Cellulosilyticum lentocellum.</title>
        <authorList>
            <consortium name="US DOE Joint Genome Institute"/>
            <person name="Miller D.A."/>
            <person name="Suen G."/>
            <person name="Bruce D."/>
            <person name="Copeland A."/>
            <person name="Cheng J.F."/>
            <person name="Detter C."/>
            <person name="Goodwin L.A."/>
            <person name="Han C.S."/>
            <person name="Hauser L.J."/>
            <person name="Land M.L."/>
            <person name="Lapidus A."/>
            <person name="Lucas S."/>
            <person name="Meincke L."/>
            <person name="Pitluck S."/>
            <person name="Tapia R."/>
            <person name="Teshima H."/>
            <person name="Woyke T."/>
            <person name="Fox B.G."/>
            <person name="Angert E.R."/>
            <person name="Currie C.R."/>
        </authorList>
    </citation>
    <scope>NUCLEOTIDE SEQUENCE [LARGE SCALE GENOMIC DNA]</scope>
    <source>
        <strain evidence="3">ATCC 49066 / DSM 5427 / NCIMB 11756 / RHM5</strain>
    </source>
</reference>
<organism evidence="2 3">
    <name type="scientific">Cellulosilyticum lentocellum (strain ATCC 49066 / DSM 5427 / NCIMB 11756 / RHM5)</name>
    <name type="common">Clostridium lentocellum</name>
    <dbReference type="NCBI Taxonomy" id="642492"/>
    <lineage>
        <taxon>Bacteria</taxon>
        <taxon>Bacillati</taxon>
        <taxon>Bacillota</taxon>
        <taxon>Clostridia</taxon>
        <taxon>Lachnospirales</taxon>
        <taxon>Cellulosilyticaceae</taxon>
        <taxon>Cellulosilyticum</taxon>
    </lineage>
</organism>
<dbReference type="EMBL" id="CP002582">
    <property type="protein sequence ID" value="ADZ83805.1"/>
    <property type="molecule type" value="Genomic_DNA"/>
</dbReference>
<dbReference type="RefSeq" id="WP_013657099.1">
    <property type="nucleotide sequence ID" value="NC_015275.1"/>
</dbReference>
<dbReference type="HOGENOM" id="CLU_166657_1_1_9"/>
<sequence length="87" mass="9888">MANQKTEQFWILLLCMLSGLTVGYFVGNLCDRVSFLKWMNYTGSFGLDQPVQVDLGVIWFSLQVKFKITLTAILGMLAGVFVYKKIK</sequence>
<feature type="transmembrane region" description="Helical" evidence="1">
    <location>
        <begin position="64"/>
        <end position="83"/>
    </location>
</feature>
<dbReference type="STRING" id="642492.Clole_2091"/>
<gene>
    <name evidence="2" type="ordered locus">Clole_2091</name>
</gene>
<protein>
    <recommendedName>
        <fullName evidence="4">DUF4321 domain-containing protein</fullName>
    </recommendedName>
</protein>
<keyword evidence="3" id="KW-1185">Reference proteome</keyword>
<keyword evidence="1" id="KW-1133">Transmembrane helix</keyword>
<keyword evidence="1" id="KW-0812">Transmembrane</keyword>
<feature type="transmembrane region" description="Helical" evidence="1">
    <location>
        <begin position="9"/>
        <end position="27"/>
    </location>
</feature>
<evidence type="ECO:0000256" key="1">
    <source>
        <dbReference type="SAM" id="Phobius"/>
    </source>
</evidence>
<dbReference type="KEGG" id="cle:Clole_2091"/>
<keyword evidence="1" id="KW-0472">Membrane</keyword>
<dbReference type="Pfam" id="PF14209">
    <property type="entry name" value="DUF4321"/>
    <property type="match status" value="1"/>
</dbReference>
<proteinExistence type="predicted"/>